<name>A0A9D4FYF8_DREPO</name>
<dbReference type="Proteomes" id="UP000828390">
    <property type="component" value="Unassembled WGS sequence"/>
</dbReference>
<evidence type="ECO:0000313" key="2">
    <source>
        <dbReference type="Proteomes" id="UP000828390"/>
    </source>
</evidence>
<dbReference type="AlphaFoldDB" id="A0A9D4FYF8"/>
<comment type="caution">
    <text evidence="1">The sequence shown here is derived from an EMBL/GenBank/DDBJ whole genome shotgun (WGS) entry which is preliminary data.</text>
</comment>
<gene>
    <name evidence="1" type="ORF">DPMN_135799</name>
</gene>
<protein>
    <submittedName>
        <fullName evidence="1">Uncharacterized protein</fullName>
    </submittedName>
</protein>
<dbReference type="EMBL" id="JAIWYP010000006">
    <property type="protein sequence ID" value="KAH3807459.1"/>
    <property type="molecule type" value="Genomic_DNA"/>
</dbReference>
<keyword evidence="2" id="KW-1185">Reference proteome</keyword>
<reference evidence="1" key="2">
    <citation type="submission" date="2020-11" db="EMBL/GenBank/DDBJ databases">
        <authorList>
            <person name="McCartney M.A."/>
            <person name="Auch B."/>
            <person name="Kono T."/>
            <person name="Mallez S."/>
            <person name="Becker A."/>
            <person name="Gohl D.M."/>
            <person name="Silverstein K.A.T."/>
            <person name="Koren S."/>
            <person name="Bechman K.B."/>
            <person name="Herman A."/>
            <person name="Abrahante J.E."/>
            <person name="Garbe J."/>
        </authorList>
    </citation>
    <scope>NUCLEOTIDE SEQUENCE</scope>
    <source>
        <strain evidence="1">Duluth1</strain>
        <tissue evidence="1">Whole animal</tissue>
    </source>
</reference>
<reference evidence="1" key="1">
    <citation type="journal article" date="2019" name="bioRxiv">
        <title>The Genome of the Zebra Mussel, Dreissena polymorpha: A Resource for Invasive Species Research.</title>
        <authorList>
            <person name="McCartney M.A."/>
            <person name="Auch B."/>
            <person name="Kono T."/>
            <person name="Mallez S."/>
            <person name="Zhang Y."/>
            <person name="Obille A."/>
            <person name="Becker A."/>
            <person name="Abrahante J.E."/>
            <person name="Garbe J."/>
            <person name="Badalamenti J.P."/>
            <person name="Herman A."/>
            <person name="Mangelson H."/>
            <person name="Liachko I."/>
            <person name="Sullivan S."/>
            <person name="Sone E.D."/>
            <person name="Koren S."/>
            <person name="Silverstein K.A.T."/>
            <person name="Beckman K.B."/>
            <person name="Gohl D.M."/>
        </authorList>
    </citation>
    <scope>NUCLEOTIDE SEQUENCE</scope>
    <source>
        <strain evidence="1">Duluth1</strain>
        <tissue evidence="1">Whole animal</tissue>
    </source>
</reference>
<proteinExistence type="predicted"/>
<evidence type="ECO:0000313" key="1">
    <source>
        <dbReference type="EMBL" id="KAH3807459.1"/>
    </source>
</evidence>
<organism evidence="1 2">
    <name type="scientific">Dreissena polymorpha</name>
    <name type="common">Zebra mussel</name>
    <name type="synonym">Mytilus polymorpha</name>
    <dbReference type="NCBI Taxonomy" id="45954"/>
    <lineage>
        <taxon>Eukaryota</taxon>
        <taxon>Metazoa</taxon>
        <taxon>Spiralia</taxon>
        <taxon>Lophotrochozoa</taxon>
        <taxon>Mollusca</taxon>
        <taxon>Bivalvia</taxon>
        <taxon>Autobranchia</taxon>
        <taxon>Heteroconchia</taxon>
        <taxon>Euheterodonta</taxon>
        <taxon>Imparidentia</taxon>
        <taxon>Neoheterodontei</taxon>
        <taxon>Myida</taxon>
        <taxon>Dreissenoidea</taxon>
        <taxon>Dreissenidae</taxon>
        <taxon>Dreissena</taxon>
    </lineage>
</organism>
<sequence length="66" mass="7287">MVIVASHKVSEANHGTHRWSHSKQTVVIIASQRVSRAKDVNYIGTPTHQTRVTLLSAQSIVLITVQ</sequence>
<accession>A0A9D4FYF8</accession>